<keyword evidence="2 4" id="KW-0479">Metal-binding</keyword>
<keyword evidence="8" id="KW-1185">Reference proteome</keyword>
<keyword evidence="3 4" id="KW-0408">Iron</keyword>
<dbReference type="PROSITE" id="PS51007">
    <property type="entry name" value="CYTC"/>
    <property type="match status" value="2"/>
</dbReference>
<evidence type="ECO:0000259" key="6">
    <source>
        <dbReference type="PROSITE" id="PS51007"/>
    </source>
</evidence>
<dbReference type="Gene3D" id="1.10.760.10">
    <property type="entry name" value="Cytochrome c-like domain"/>
    <property type="match status" value="1"/>
</dbReference>
<sequence>MRAAFFCIAMLSWACAAIAEPDTTLTTPHRSAEAYTQPYASVSDPASRQTFQAGRTLFRQVWTIDGGEDDRFSGLGPLYSRFSCIACHPGNGRGFAPDGPTQSMKAMLVRLSVQDTQQRILPHPVYGDQLNEFGIPGVIGEGIAQLEYQTMPVTLAGGEEVILRQPQLRFSELAYGPLDNVLTSARIAPAVFGLGLLDNIPEEEILRQAQRRKPAGIRGRPNMVWDIAQQKMVIGKFGWKANVPNLRQQIASAFHGDLGITSRLFAAPNCTVTQTTCLATPAIKSPELTDQQLDEIQFYLAALAIPQPAAPTPATQRGAALFKQAQCMECHTDQLRTGQQSGIALLNQRTIHPYTDLLLHDMGEGLADNRPDFSATGREWRTPPLWGIGLAKKVHPEAGFLHDGRARTLQEAILWHDGEASTAKECFKNFSREERSLLLLFLESL</sequence>
<dbReference type="OrthoDB" id="9805202at2"/>
<dbReference type="EMBL" id="FNFX01000004">
    <property type="protein sequence ID" value="SDK73867.1"/>
    <property type="molecule type" value="Genomic_DNA"/>
</dbReference>
<dbReference type="STRING" id="492660.SAMN05192566_2304"/>
<dbReference type="GO" id="GO:0004130">
    <property type="term" value="F:cytochrome-c peroxidase activity"/>
    <property type="evidence" value="ECO:0007669"/>
    <property type="project" value="TreeGrafter"/>
</dbReference>
<protein>
    <submittedName>
        <fullName evidence="7">CxxC motif-containing protein, DUF1111 family</fullName>
    </submittedName>
</protein>
<evidence type="ECO:0000313" key="7">
    <source>
        <dbReference type="EMBL" id="SDK73867.1"/>
    </source>
</evidence>
<dbReference type="GO" id="GO:0020037">
    <property type="term" value="F:heme binding"/>
    <property type="evidence" value="ECO:0007669"/>
    <property type="project" value="InterPro"/>
</dbReference>
<dbReference type="GO" id="GO:0046872">
    <property type="term" value="F:metal ion binding"/>
    <property type="evidence" value="ECO:0007669"/>
    <property type="project" value="UniProtKB-KW"/>
</dbReference>
<name>A0A1G9ECK4_9PROT</name>
<dbReference type="InterPro" id="IPR010538">
    <property type="entry name" value="DHOR"/>
</dbReference>
<feature type="domain" description="Cytochrome c" evidence="6">
    <location>
        <begin position="313"/>
        <end position="445"/>
    </location>
</feature>
<proteinExistence type="predicted"/>
<dbReference type="Pfam" id="PF06537">
    <property type="entry name" value="DHOR"/>
    <property type="match status" value="1"/>
</dbReference>
<accession>A0A1G9ECK4</accession>
<evidence type="ECO:0000256" key="1">
    <source>
        <dbReference type="ARBA" id="ARBA00022617"/>
    </source>
</evidence>
<dbReference type="RefSeq" id="WP_091472277.1">
    <property type="nucleotide sequence ID" value="NZ_FNFX01000004.1"/>
</dbReference>
<dbReference type="InterPro" id="IPR009056">
    <property type="entry name" value="Cyt_c-like_dom"/>
</dbReference>
<dbReference type="InterPro" id="IPR051395">
    <property type="entry name" value="Cytochrome_c_Peroxidase/MauG"/>
</dbReference>
<dbReference type="PANTHER" id="PTHR30600:SF4">
    <property type="entry name" value="CYTOCHROME C DOMAIN-CONTAINING PROTEIN"/>
    <property type="match status" value="1"/>
</dbReference>
<feature type="domain" description="Cytochrome c" evidence="6">
    <location>
        <begin position="49"/>
        <end position="304"/>
    </location>
</feature>
<keyword evidence="1 4" id="KW-0349">Heme</keyword>
<evidence type="ECO:0000256" key="5">
    <source>
        <dbReference type="SAM" id="SignalP"/>
    </source>
</evidence>
<evidence type="ECO:0000313" key="8">
    <source>
        <dbReference type="Proteomes" id="UP000198629"/>
    </source>
</evidence>
<dbReference type="SUPFAM" id="SSF46626">
    <property type="entry name" value="Cytochrome c"/>
    <property type="match status" value="1"/>
</dbReference>
<feature type="chain" id="PRO_5011713019" evidence="5">
    <location>
        <begin position="20"/>
        <end position="445"/>
    </location>
</feature>
<dbReference type="GO" id="GO:0009055">
    <property type="term" value="F:electron transfer activity"/>
    <property type="evidence" value="ECO:0007669"/>
    <property type="project" value="InterPro"/>
</dbReference>
<organism evidence="7 8">
    <name type="scientific">Methylophilus rhizosphaerae</name>
    <dbReference type="NCBI Taxonomy" id="492660"/>
    <lineage>
        <taxon>Bacteria</taxon>
        <taxon>Pseudomonadati</taxon>
        <taxon>Pseudomonadota</taxon>
        <taxon>Betaproteobacteria</taxon>
        <taxon>Nitrosomonadales</taxon>
        <taxon>Methylophilaceae</taxon>
        <taxon>Methylophilus</taxon>
    </lineage>
</organism>
<gene>
    <name evidence="7" type="ORF">SAMN05192566_2304</name>
</gene>
<dbReference type="PANTHER" id="PTHR30600">
    <property type="entry name" value="CYTOCHROME C PEROXIDASE-RELATED"/>
    <property type="match status" value="1"/>
</dbReference>
<feature type="signal peptide" evidence="5">
    <location>
        <begin position="1"/>
        <end position="19"/>
    </location>
</feature>
<dbReference type="Proteomes" id="UP000198629">
    <property type="component" value="Unassembled WGS sequence"/>
</dbReference>
<dbReference type="PIRSF" id="PIRSF028099">
    <property type="entry name" value="DUF1111"/>
    <property type="match status" value="1"/>
</dbReference>
<evidence type="ECO:0000256" key="2">
    <source>
        <dbReference type="ARBA" id="ARBA00022723"/>
    </source>
</evidence>
<dbReference type="InterPro" id="IPR036909">
    <property type="entry name" value="Cyt_c-like_dom_sf"/>
</dbReference>
<evidence type="ECO:0000256" key="3">
    <source>
        <dbReference type="ARBA" id="ARBA00023004"/>
    </source>
</evidence>
<keyword evidence="5" id="KW-0732">Signal</keyword>
<dbReference type="AlphaFoldDB" id="A0A1G9ECK4"/>
<evidence type="ECO:0000256" key="4">
    <source>
        <dbReference type="PROSITE-ProRule" id="PRU00433"/>
    </source>
</evidence>
<reference evidence="8" key="1">
    <citation type="submission" date="2016-10" db="EMBL/GenBank/DDBJ databases">
        <authorList>
            <person name="Varghese N."/>
            <person name="Submissions S."/>
        </authorList>
    </citation>
    <scope>NUCLEOTIDE SEQUENCE [LARGE SCALE GENOMIC DNA]</scope>
    <source>
        <strain evidence="8">CBMB127</strain>
    </source>
</reference>